<feature type="compositionally biased region" description="Polar residues" evidence="1">
    <location>
        <begin position="133"/>
        <end position="145"/>
    </location>
</feature>
<gene>
    <name evidence="3" type="ORF">FIBRA_08342</name>
</gene>
<accession>J4GWM1</accession>
<dbReference type="AlphaFoldDB" id="J4GWM1"/>
<dbReference type="STRING" id="599839.J4GWM1"/>
<dbReference type="HOGENOM" id="CLU_866088_0_0_1"/>
<dbReference type="Proteomes" id="UP000006352">
    <property type="component" value="Unassembled WGS sequence"/>
</dbReference>
<name>J4GWM1_9APHY</name>
<feature type="region of interest" description="Disordered" evidence="1">
    <location>
        <begin position="278"/>
        <end position="321"/>
    </location>
</feature>
<keyword evidence="2" id="KW-0472">Membrane</keyword>
<dbReference type="EMBL" id="HE797223">
    <property type="protein sequence ID" value="CCM06095.1"/>
    <property type="molecule type" value="Genomic_DNA"/>
</dbReference>
<evidence type="ECO:0000313" key="3">
    <source>
        <dbReference type="EMBL" id="CCM06095.1"/>
    </source>
</evidence>
<feature type="region of interest" description="Disordered" evidence="1">
    <location>
        <begin position="100"/>
        <end position="212"/>
    </location>
</feature>
<evidence type="ECO:0000313" key="4">
    <source>
        <dbReference type="Proteomes" id="UP000006352"/>
    </source>
</evidence>
<feature type="transmembrane region" description="Helical" evidence="2">
    <location>
        <begin position="56"/>
        <end position="80"/>
    </location>
</feature>
<reference evidence="3 4" key="1">
    <citation type="journal article" date="2012" name="Appl. Environ. Microbiol.">
        <title>Short-read sequencing for genomic analysis of the brown rot fungus Fibroporia radiculosa.</title>
        <authorList>
            <person name="Tang J.D."/>
            <person name="Perkins A.D."/>
            <person name="Sonstegard T.S."/>
            <person name="Schroeder S.G."/>
            <person name="Burgess S.C."/>
            <person name="Diehl S.V."/>
        </authorList>
    </citation>
    <scope>NUCLEOTIDE SEQUENCE [LARGE SCALE GENOMIC DNA]</scope>
    <source>
        <strain evidence="3 4">TFFH 294</strain>
    </source>
</reference>
<evidence type="ECO:0000256" key="2">
    <source>
        <dbReference type="SAM" id="Phobius"/>
    </source>
</evidence>
<dbReference type="GeneID" id="24101006"/>
<sequence length="321" mass="34074">MSAPASNGTQSSQGAVSYATSFSSSPRIITTTIYSGTPLPTGSTAAGSSSKSSVPVAAIAGGTAGGVFLAVAIVVIWTWWGRCIKRQRDRDRKEALANMQVKENTRRNAASASYTHLPPSSASSRNARRVTFVPSTSSSTQTTLKAYTDEPKLSLSRDVPPLQSGSLPPYRPARPSPLAQGSPRNEQAPLLHGSPHSEPRSPVDPAPSPSVQPFVKRSLAHKRSAASSISAYSAESGEERQTRVSTSLVMAALGHLDPRRSWLGNYLPLSANRHRANNDLERNRLSQMSEVSTYSQGDEMPSEPVGYAYGGEEGPGPKQSA</sequence>
<evidence type="ECO:0000256" key="1">
    <source>
        <dbReference type="SAM" id="MobiDB-lite"/>
    </source>
</evidence>
<keyword evidence="4" id="KW-1185">Reference proteome</keyword>
<dbReference type="InParanoid" id="J4GWM1"/>
<feature type="compositionally biased region" description="Polar residues" evidence="1">
    <location>
        <begin position="285"/>
        <end position="296"/>
    </location>
</feature>
<keyword evidence="2" id="KW-0812">Transmembrane</keyword>
<dbReference type="OrthoDB" id="3244253at2759"/>
<proteinExistence type="predicted"/>
<protein>
    <submittedName>
        <fullName evidence="3">Uncharacterized protein</fullName>
    </submittedName>
</protein>
<keyword evidence="2" id="KW-1133">Transmembrane helix</keyword>
<dbReference type="RefSeq" id="XP_012185378.1">
    <property type="nucleotide sequence ID" value="XM_012329988.1"/>
</dbReference>
<organism evidence="3 4">
    <name type="scientific">Fibroporia radiculosa</name>
    <dbReference type="NCBI Taxonomy" id="599839"/>
    <lineage>
        <taxon>Eukaryota</taxon>
        <taxon>Fungi</taxon>
        <taxon>Dikarya</taxon>
        <taxon>Basidiomycota</taxon>
        <taxon>Agaricomycotina</taxon>
        <taxon>Agaricomycetes</taxon>
        <taxon>Polyporales</taxon>
        <taxon>Fibroporiaceae</taxon>
        <taxon>Fibroporia</taxon>
    </lineage>
</organism>